<accession>A0ABW1PPC8</accession>
<evidence type="ECO:0000313" key="1">
    <source>
        <dbReference type="EMBL" id="MFC6097448.1"/>
    </source>
</evidence>
<organism evidence="1 2">
    <name type="scientific">Flavobacterium qiangtangense</name>
    <dbReference type="NCBI Taxonomy" id="1442595"/>
    <lineage>
        <taxon>Bacteria</taxon>
        <taxon>Pseudomonadati</taxon>
        <taxon>Bacteroidota</taxon>
        <taxon>Flavobacteriia</taxon>
        <taxon>Flavobacteriales</taxon>
        <taxon>Flavobacteriaceae</taxon>
        <taxon>Flavobacterium</taxon>
    </lineage>
</organism>
<proteinExistence type="predicted"/>
<evidence type="ECO:0000313" key="2">
    <source>
        <dbReference type="Proteomes" id="UP001596287"/>
    </source>
</evidence>
<name>A0ABW1PPC8_9FLAO</name>
<gene>
    <name evidence="1" type="ORF">ACFPVY_12405</name>
</gene>
<dbReference type="Proteomes" id="UP001596287">
    <property type="component" value="Unassembled WGS sequence"/>
</dbReference>
<dbReference type="InterPro" id="IPR008983">
    <property type="entry name" value="Tumour_necrosis_fac-like_dom"/>
</dbReference>
<reference evidence="2" key="1">
    <citation type="journal article" date="2019" name="Int. J. Syst. Evol. Microbiol.">
        <title>The Global Catalogue of Microorganisms (GCM) 10K type strain sequencing project: providing services to taxonomists for standard genome sequencing and annotation.</title>
        <authorList>
            <consortium name="The Broad Institute Genomics Platform"/>
            <consortium name="The Broad Institute Genome Sequencing Center for Infectious Disease"/>
            <person name="Wu L."/>
            <person name="Ma J."/>
        </authorList>
    </citation>
    <scope>NUCLEOTIDE SEQUENCE [LARGE SCALE GENOMIC DNA]</scope>
    <source>
        <strain evidence="2">CCUG 49679</strain>
    </source>
</reference>
<keyword evidence="2" id="KW-1185">Reference proteome</keyword>
<dbReference type="EMBL" id="JBHSQB010000009">
    <property type="protein sequence ID" value="MFC6097448.1"/>
    <property type="molecule type" value="Genomic_DNA"/>
</dbReference>
<comment type="caution">
    <text evidence="1">The sequence shown here is derived from an EMBL/GenBank/DDBJ whole genome shotgun (WGS) entry which is preliminary data.</text>
</comment>
<sequence length="228" mass="24729">MVFFCIFSFLQNTNSYSQTGIGIRDVHPSALLQLESTSKTFVMPRVTDAQMLLIPSPLIGAQVYNTTYNSLFFYTAVGWRNINSSALAAIMIDKNFSSGTIPAVNNTYYLLPIGISEIKYNTEAVFTVEANGTIRIRKSGTYLISAGVSVSNMPTGNRKYALKVYKNDSLIAVLNAGEATTSGSDYWGVNGVCVAALSANDLITVKYLINNNGGNLSPKFVNISITQL</sequence>
<dbReference type="Gene3D" id="2.60.120.40">
    <property type="match status" value="1"/>
</dbReference>
<protein>
    <submittedName>
        <fullName evidence="1">Uncharacterized protein</fullName>
    </submittedName>
</protein>